<feature type="transmembrane region" description="Helical" evidence="1">
    <location>
        <begin position="28"/>
        <end position="47"/>
    </location>
</feature>
<feature type="transmembrane region" description="Helical" evidence="1">
    <location>
        <begin position="107"/>
        <end position="124"/>
    </location>
</feature>
<dbReference type="Pfam" id="PF18917">
    <property type="entry name" value="LiaI-LiaF-like_TM1"/>
    <property type="match status" value="1"/>
</dbReference>
<accession>A0A5S3QKV9</accession>
<feature type="domain" description="LiaI-LiaF-like transmembrane region" evidence="2">
    <location>
        <begin position="8"/>
        <end position="47"/>
    </location>
</feature>
<feature type="transmembrane region" description="Helical" evidence="1">
    <location>
        <begin position="81"/>
        <end position="100"/>
    </location>
</feature>
<keyword evidence="1" id="KW-0812">Transmembrane</keyword>
<name>A0A5S3QKV9_9BACI</name>
<dbReference type="RefSeq" id="WP_138601033.1">
    <property type="nucleotide sequence ID" value="NZ_VCIA01000001.1"/>
</dbReference>
<keyword evidence="1" id="KW-1133">Transmembrane helix</keyword>
<dbReference type="AlphaFoldDB" id="A0A5S3QKV9"/>
<keyword evidence="1" id="KW-0472">Membrane</keyword>
<dbReference type="OrthoDB" id="2989824at2"/>
<organism evidence="3 4">
    <name type="scientific">Lentibacillus cibarius</name>
    <dbReference type="NCBI Taxonomy" id="2583219"/>
    <lineage>
        <taxon>Bacteria</taxon>
        <taxon>Bacillati</taxon>
        <taxon>Bacillota</taxon>
        <taxon>Bacilli</taxon>
        <taxon>Bacillales</taxon>
        <taxon>Bacillaceae</taxon>
        <taxon>Lentibacillus</taxon>
    </lineage>
</organism>
<sequence length="160" mass="18254">MKRKHSLAAYILISIGLYFLLKDLDLPIFSAFDTWPVLFIIIGFVILIHSYKTNDYQHLFSGTIMLGLGIHFYGLRNYTFWIDHWGVYLFIAGAATVVRAAQTKKGLILGIALCLGAILIIYSSQLPRQLSWIHDFTAILKAYWPIFLISAGIFLLQKKK</sequence>
<comment type="caution">
    <text evidence="3">The sequence shown here is derived from an EMBL/GenBank/DDBJ whole genome shotgun (WGS) entry which is preliminary data.</text>
</comment>
<feature type="transmembrane region" description="Helical" evidence="1">
    <location>
        <begin position="59"/>
        <end position="75"/>
    </location>
</feature>
<evidence type="ECO:0000259" key="2">
    <source>
        <dbReference type="Pfam" id="PF18917"/>
    </source>
</evidence>
<proteinExistence type="predicted"/>
<reference evidence="3 4" key="1">
    <citation type="submission" date="2019-05" db="EMBL/GenBank/DDBJ databases">
        <title>Genomic analysis of Lentibacillus sp. NKC220-2.</title>
        <authorList>
            <person name="Oh Y.J."/>
        </authorList>
    </citation>
    <scope>NUCLEOTIDE SEQUENCE [LARGE SCALE GENOMIC DNA]</scope>
    <source>
        <strain evidence="3 4">NKC220-2</strain>
    </source>
</reference>
<evidence type="ECO:0000256" key="1">
    <source>
        <dbReference type="SAM" id="Phobius"/>
    </source>
</evidence>
<evidence type="ECO:0000313" key="3">
    <source>
        <dbReference type="EMBL" id="TMN21096.1"/>
    </source>
</evidence>
<dbReference type="InterPro" id="IPR043726">
    <property type="entry name" value="LiaI-LiaF-like_TM1"/>
</dbReference>
<gene>
    <name evidence="3" type="ORF">FFL34_02465</name>
</gene>
<protein>
    <recommendedName>
        <fullName evidence="2">LiaI-LiaF-like transmembrane region domain-containing protein</fullName>
    </recommendedName>
</protein>
<feature type="transmembrane region" description="Helical" evidence="1">
    <location>
        <begin position="7"/>
        <end position="22"/>
    </location>
</feature>
<feature type="transmembrane region" description="Helical" evidence="1">
    <location>
        <begin position="136"/>
        <end position="156"/>
    </location>
</feature>
<evidence type="ECO:0000313" key="4">
    <source>
        <dbReference type="Proteomes" id="UP000306980"/>
    </source>
</evidence>
<dbReference type="Proteomes" id="UP000306980">
    <property type="component" value="Unassembled WGS sequence"/>
</dbReference>
<dbReference type="EMBL" id="VCIA01000001">
    <property type="protein sequence ID" value="TMN21096.1"/>
    <property type="molecule type" value="Genomic_DNA"/>
</dbReference>